<reference evidence="2 3" key="1">
    <citation type="submission" date="2021-12" db="EMBL/GenBank/DDBJ databases">
        <title>Discovery of the Pendulisporaceae a myxobacterial family with distinct sporulation behavior and unique specialized metabolism.</title>
        <authorList>
            <person name="Garcia R."/>
            <person name="Popoff A."/>
            <person name="Bader C.D."/>
            <person name="Loehr J."/>
            <person name="Walesch S."/>
            <person name="Walt C."/>
            <person name="Boldt J."/>
            <person name="Bunk B."/>
            <person name="Haeckl F.J.F.P.J."/>
            <person name="Gunesch A.P."/>
            <person name="Birkelbach J."/>
            <person name="Nuebel U."/>
            <person name="Pietschmann T."/>
            <person name="Bach T."/>
            <person name="Mueller R."/>
        </authorList>
    </citation>
    <scope>NUCLEOTIDE SEQUENCE [LARGE SCALE GENOMIC DNA]</scope>
    <source>
        <strain evidence="2 3">MSr12523</strain>
    </source>
</reference>
<name>A0ABZ2JWM6_9BACT</name>
<protein>
    <submittedName>
        <fullName evidence="2">Uncharacterized protein</fullName>
    </submittedName>
</protein>
<dbReference type="RefSeq" id="WP_394841518.1">
    <property type="nucleotide sequence ID" value="NZ_CP089982.1"/>
</dbReference>
<accession>A0ABZ2JWM6</accession>
<organism evidence="2 3">
    <name type="scientific">Pendulispora brunnea</name>
    <dbReference type="NCBI Taxonomy" id="2905690"/>
    <lineage>
        <taxon>Bacteria</taxon>
        <taxon>Pseudomonadati</taxon>
        <taxon>Myxococcota</taxon>
        <taxon>Myxococcia</taxon>
        <taxon>Myxococcales</taxon>
        <taxon>Sorangiineae</taxon>
        <taxon>Pendulisporaceae</taxon>
        <taxon>Pendulispora</taxon>
    </lineage>
</organism>
<dbReference type="Proteomes" id="UP001379533">
    <property type="component" value="Chromosome"/>
</dbReference>
<sequence>MRCRIQEIVGCATPYTLFALDPRVVQELLDLHEAVYPTARHPRARELLRERNHGPYLRAIGNDLERAVRHGLLCVEPLDRGSLLVEREAPEERAPENPKEEETTTVKLQLVSQDGLAIPEVAFKVHFADGSVREGRLDRQGEATLRDAPSGAYEIEYLDFDQIRARAFAARAHRAIAQQEIPALLGILSQSSTLLRFIAAAYEAYFDDAGQGFTKAIKGVVAGTENEGVVEYFLTVGRVDPDAKGTVVAMRTPTPGTSGDDQGGTAIG</sequence>
<feature type="region of interest" description="Disordered" evidence="1">
    <location>
        <begin position="85"/>
        <end position="104"/>
    </location>
</feature>
<evidence type="ECO:0000256" key="1">
    <source>
        <dbReference type="SAM" id="MobiDB-lite"/>
    </source>
</evidence>
<proteinExistence type="predicted"/>
<dbReference type="EMBL" id="CP089982">
    <property type="protein sequence ID" value="WXA90898.1"/>
    <property type="molecule type" value="Genomic_DNA"/>
</dbReference>
<keyword evidence="3" id="KW-1185">Reference proteome</keyword>
<feature type="region of interest" description="Disordered" evidence="1">
    <location>
        <begin position="247"/>
        <end position="268"/>
    </location>
</feature>
<gene>
    <name evidence="2" type="ORF">LZC95_31140</name>
</gene>
<evidence type="ECO:0000313" key="2">
    <source>
        <dbReference type="EMBL" id="WXA90898.1"/>
    </source>
</evidence>
<evidence type="ECO:0000313" key="3">
    <source>
        <dbReference type="Proteomes" id="UP001379533"/>
    </source>
</evidence>